<dbReference type="RefSeq" id="XP_022818456.1">
    <property type="nucleotide sequence ID" value="XM_022962688.1"/>
</dbReference>
<dbReference type="GeneID" id="111350957"/>
<evidence type="ECO:0000256" key="1">
    <source>
        <dbReference type="SAM" id="SignalP"/>
    </source>
</evidence>
<evidence type="ECO:0000313" key="2">
    <source>
        <dbReference type="Proteomes" id="UP000301870"/>
    </source>
</evidence>
<name>A0A9J7IKD4_SPOLT</name>
<dbReference type="AlphaFoldDB" id="A0A9J7IKD4"/>
<dbReference type="Proteomes" id="UP000301870">
    <property type="component" value="Chromosome 12"/>
</dbReference>
<organism evidence="2 3">
    <name type="scientific">Spodoptera litura</name>
    <name type="common">Asian cotton leafworm</name>
    <dbReference type="NCBI Taxonomy" id="69820"/>
    <lineage>
        <taxon>Eukaryota</taxon>
        <taxon>Metazoa</taxon>
        <taxon>Ecdysozoa</taxon>
        <taxon>Arthropoda</taxon>
        <taxon>Hexapoda</taxon>
        <taxon>Insecta</taxon>
        <taxon>Pterygota</taxon>
        <taxon>Neoptera</taxon>
        <taxon>Endopterygota</taxon>
        <taxon>Lepidoptera</taxon>
        <taxon>Glossata</taxon>
        <taxon>Ditrysia</taxon>
        <taxon>Noctuoidea</taxon>
        <taxon>Noctuidae</taxon>
        <taxon>Amphipyrinae</taxon>
        <taxon>Spodoptera</taxon>
    </lineage>
</organism>
<protein>
    <submittedName>
        <fullName evidence="3">Uncharacterized protein LOC111350957 isoform X2</fullName>
    </submittedName>
</protein>
<keyword evidence="1" id="KW-0732">Signal</keyword>
<proteinExistence type="predicted"/>
<keyword evidence="2" id="KW-1185">Reference proteome</keyword>
<gene>
    <name evidence="3" type="primary">LOC111350957</name>
</gene>
<reference evidence="3" key="1">
    <citation type="submission" date="2025-08" db="UniProtKB">
        <authorList>
            <consortium name="RefSeq"/>
        </authorList>
    </citation>
    <scope>IDENTIFICATION</scope>
    <source>
        <strain evidence="3">Ishihara</strain>
        <tissue evidence="3">Whole body</tissue>
    </source>
</reference>
<accession>A0A9J7IKD4</accession>
<feature type="chain" id="PRO_5039946522" evidence="1">
    <location>
        <begin position="20"/>
        <end position="131"/>
    </location>
</feature>
<evidence type="ECO:0000313" key="3">
    <source>
        <dbReference type="RefSeq" id="XP_022818456.1"/>
    </source>
</evidence>
<sequence length="131" mass="14664">MMRSFIIIAVLSALAACYGASVVPSEDGYITTIYDEKSPNGTIVSNGDIEFTNERSTIYAQWESEIPTSIDRHTVSFMYVGNPSDIITSIRTGIYGEPEIVYRSPLNTNIFQMILRTRAGQRMRATIQISR</sequence>
<dbReference type="OrthoDB" id="10465114at2759"/>
<feature type="signal peptide" evidence="1">
    <location>
        <begin position="1"/>
        <end position="19"/>
    </location>
</feature>
<dbReference type="PROSITE" id="PS51257">
    <property type="entry name" value="PROKAR_LIPOPROTEIN"/>
    <property type="match status" value="1"/>
</dbReference>